<dbReference type="PANTHER" id="PTHR24567">
    <property type="entry name" value="CRP FAMILY TRANSCRIPTIONAL REGULATORY PROTEIN"/>
    <property type="match status" value="1"/>
</dbReference>
<dbReference type="Gene3D" id="1.10.10.10">
    <property type="entry name" value="Winged helix-like DNA-binding domain superfamily/Winged helix DNA-binding domain"/>
    <property type="match status" value="1"/>
</dbReference>
<sequence length="248" mass="27716">MFVPTAAATNDINQVAPNGSPAAADALREHPLFRELRPDTGRCLLEAATPLRLEAGQWLFREGDAARHCLLVLAGRVEVLRMGRDGEERVYSLYGPGQLVAEAAMFMPHGRYPMGARAQGPLLALRLPRQALRQACNTDAGLALRMLEWLGERIYQRTNEVDWLTGSSAAQRLAAYLLSLRRPGEPCRVRLPLQIRQIAGRLGVRPETLSRLLSDWQRTGHLRGQQRDWEILDPEHLADLASASRRSF</sequence>
<dbReference type="InterPro" id="IPR050397">
    <property type="entry name" value="Env_Response_Regulators"/>
</dbReference>
<keyword evidence="9" id="KW-0238">DNA-binding</keyword>
<dbReference type="PROSITE" id="PS50042">
    <property type="entry name" value="CNMP_BINDING_3"/>
    <property type="match status" value="1"/>
</dbReference>
<dbReference type="Pfam" id="PF00027">
    <property type="entry name" value="cNMP_binding"/>
    <property type="match status" value="1"/>
</dbReference>
<keyword evidence="7" id="KW-0805">Transcription regulation</keyword>
<dbReference type="InterPro" id="IPR014710">
    <property type="entry name" value="RmlC-like_jellyroll"/>
</dbReference>
<dbReference type="EMBL" id="FLTS01000001">
    <property type="protein sequence ID" value="SBV36393.1"/>
    <property type="molecule type" value="Genomic_DNA"/>
</dbReference>
<keyword evidence="4" id="KW-0678">Repressor</keyword>
<dbReference type="PANTHER" id="PTHR24567:SF68">
    <property type="entry name" value="DNA-BINDING TRANSCRIPTIONAL DUAL REGULATOR CRP"/>
    <property type="match status" value="1"/>
</dbReference>
<evidence type="ECO:0000256" key="3">
    <source>
        <dbReference type="ARBA" id="ARBA00020769"/>
    </source>
</evidence>
<dbReference type="InterPro" id="IPR000595">
    <property type="entry name" value="cNMP-bd_dom"/>
</dbReference>
<feature type="domain" description="HTH crp-type" evidence="14">
    <location>
        <begin position="167"/>
        <end position="235"/>
    </location>
</feature>
<organism evidence="15">
    <name type="scientific">uncultured Stenotrophomonas sp</name>
    <dbReference type="NCBI Taxonomy" id="165438"/>
    <lineage>
        <taxon>Bacteria</taxon>
        <taxon>Pseudomonadati</taxon>
        <taxon>Pseudomonadota</taxon>
        <taxon>Gammaproteobacteria</taxon>
        <taxon>Lysobacterales</taxon>
        <taxon>Lysobacteraceae</taxon>
        <taxon>Stenotrophomonas</taxon>
        <taxon>environmental samples</taxon>
    </lineage>
</organism>
<evidence type="ECO:0000256" key="10">
    <source>
        <dbReference type="ARBA" id="ARBA00023159"/>
    </source>
</evidence>
<evidence type="ECO:0000313" key="15">
    <source>
        <dbReference type="EMBL" id="SBV36393.1"/>
    </source>
</evidence>
<dbReference type="SMART" id="SM00100">
    <property type="entry name" value="cNMP"/>
    <property type="match status" value="1"/>
</dbReference>
<dbReference type="CDD" id="cd00038">
    <property type="entry name" value="CAP_ED"/>
    <property type="match status" value="1"/>
</dbReference>
<evidence type="ECO:0000256" key="5">
    <source>
        <dbReference type="ARBA" id="ARBA00022533"/>
    </source>
</evidence>
<dbReference type="SUPFAM" id="SSF46785">
    <property type="entry name" value="Winged helix' DNA-binding domain"/>
    <property type="match status" value="1"/>
</dbReference>
<dbReference type="InterPro" id="IPR012318">
    <property type="entry name" value="HTH_CRP"/>
</dbReference>
<evidence type="ECO:0000256" key="7">
    <source>
        <dbReference type="ARBA" id="ARBA00023015"/>
    </source>
</evidence>
<keyword evidence="5" id="KW-0021">Allosteric enzyme</keyword>
<comment type="subunit">
    <text evidence="2">Homodimer.</text>
</comment>
<evidence type="ECO:0000256" key="4">
    <source>
        <dbReference type="ARBA" id="ARBA00022491"/>
    </source>
</evidence>
<accession>A0A1Y5Q2E1</accession>
<evidence type="ECO:0000259" key="13">
    <source>
        <dbReference type="PROSITE" id="PS50042"/>
    </source>
</evidence>
<dbReference type="PROSITE" id="PS51063">
    <property type="entry name" value="HTH_CRP_2"/>
    <property type="match status" value="1"/>
</dbReference>
<gene>
    <name evidence="15" type="ORF">STPYR_11323</name>
</gene>
<evidence type="ECO:0000256" key="9">
    <source>
        <dbReference type="ARBA" id="ARBA00023125"/>
    </source>
</evidence>
<comment type="subcellular location">
    <subcellularLocation>
        <location evidence="1">Cytoplasm</location>
    </subcellularLocation>
</comment>
<keyword evidence="6" id="KW-0973">c-di-GMP</keyword>
<evidence type="ECO:0000256" key="2">
    <source>
        <dbReference type="ARBA" id="ARBA00011738"/>
    </source>
</evidence>
<dbReference type="Gene3D" id="2.60.120.10">
    <property type="entry name" value="Jelly Rolls"/>
    <property type="match status" value="1"/>
</dbReference>
<keyword evidence="10" id="KW-0010">Activator</keyword>
<dbReference type="SUPFAM" id="SSF51206">
    <property type="entry name" value="cAMP-binding domain-like"/>
    <property type="match status" value="1"/>
</dbReference>
<keyword evidence="8" id="KW-0843">Virulence</keyword>
<evidence type="ECO:0000259" key="14">
    <source>
        <dbReference type="PROSITE" id="PS51063"/>
    </source>
</evidence>
<name>A0A1Y5Q2E1_9GAMM</name>
<feature type="domain" description="Cyclic nucleotide-binding" evidence="13">
    <location>
        <begin position="32"/>
        <end position="153"/>
    </location>
</feature>
<proteinExistence type="predicted"/>
<dbReference type="InterPro" id="IPR018490">
    <property type="entry name" value="cNMP-bd_dom_sf"/>
</dbReference>
<dbReference type="InterPro" id="IPR036390">
    <property type="entry name" value="WH_DNA-bd_sf"/>
</dbReference>
<evidence type="ECO:0000256" key="12">
    <source>
        <dbReference type="ARBA" id="ARBA00031697"/>
    </source>
</evidence>
<keyword evidence="11" id="KW-0804">Transcription</keyword>
<dbReference type="InterPro" id="IPR036388">
    <property type="entry name" value="WH-like_DNA-bd_sf"/>
</dbReference>
<evidence type="ECO:0000256" key="6">
    <source>
        <dbReference type="ARBA" id="ARBA00022636"/>
    </source>
</evidence>
<dbReference type="GO" id="GO:0005829">
    <property type="term" value="C:cytosol"/>
    <property type="evidence" value="ECO:0007669"/>
    <property type="project" value="TreeGrafter"/>
</dbReference>
<evidence type="ECO:0000256" key="11">
    <source>
        <dbReference type="ARBA" id="ARBA00023163"/>
    </source>
</evidence>
<dbReference type="Pfam" id="PF13545">
    <property type="entry name" value="HTH_Crp_2"/>
    <property type="match status" value="1"/>
</dbReference>
<dbReference type="SMART" id="SM00419">
    <property type="entry name" value="HTH_CRP"/>
    <property type="match status" value="1"/>
</dbReference>
<evidence type="ECO:0000256" key="8">
    <source>
        <dbReference type="ARBA" id="ARBA00023026"/>
    </source>
</evidence>
<dbReference type="GO" id="GO:0003677">
    <property type="term" value="F:DNA binding"/>
    <property type="evidence" value="ECO:0007669"/>
    <property type="project" value="UniProtKB-KW"/>
</dbReference>
<reference evidence="15" key="1">
    <citation type="submission" date="2016-03" db="EMBL/GenBank/DDBJ databases">
        <authorList>
            <person name="Ploux O."/>
        </authorList>
    </citation>
    <scope>NUCLEOTIDE SEQUENCE</scope>
    <source>
        <strain evidence="15">UC10</strain>
    </source>
</reference>
<protein>
    <recommendedName>
        <fullName evidence="3">CRP-like protein Clp</fullName>
    </recommendedName>
    <alternativeName>
        <fullName evidence="12">Catabolite activation-like protein</fullName>
    </alternativeName>
</protein>
<dbReference type="AlphaFoldDB" id="A0A1Y5Q2E1"/>
<dbReference type="GO" id="GO:0003824">
    <property type="term" value="F:catalytic activity"/>
    <property type="evidence" value="ECO:0007669"/>
    <property type="project" value="UniProtKB-KW"/>
</dbReference>
<dbReference type="GO" id="GO:0003700">
    <property type="term" value="F:DNA-binding transcription factor activity"/>
    <property type="evidence" value="ECO:0007669"/>
    <property type="project" value="TreeGrafter"/>
</dbReference>
<evidence type="ECO:0000256" key="1">
    <source>
        <dbReference type="ARBA" id="ARBA00004496"/>
    </source>
</evidence>